<proteinExistence type="inferred from homology"/>
<feature type="region of interest" description="Disordered" evidence="7">
    <location>
        <begin position="360"/>
        <end position="381"/>
    </location>
</feature>
<evidence type="ECO:0000256" key="1">
    <source>
        <dbReference type="ARBA" id="ARBA00003343"/>
    </source>
</evidence>
<dbReference type="RefSeq" id="XP_045271844.1">
    <property type="nucleotide sequence ID" value="XM_045416029.1"/>
</dbReference>
<organism evidence="8 9">
    <name type="scientific">Ajellomyces dermatitidis (strain ER-3 / ATCC MYA-2586)</name>
    <name type="common">Blastomyces dermatitidis</name>
    <dbReference type="NCBI Taxonomy" id="559297"/>
    <lineage>
        <taxon>Eukaryota</taxon>
        <taxon>Fungi</taxon>
        <taxon>Dikarya</taxon>
        <taxon>Ascomycota</taxon>
        <taxon>Pezizomycotina</taxon>
        <taxon>Eurotiomycetes</taxon>
        <taxon>Eurotiomycetidae</taxon>
        <taxon>Onygenales</taxon>
        <taxon>Ajellomycetaceae</taxon>
        <taxon>Blastomyces</taxon>
    </lineage>
</organism>
<dbReference type="Gene3D" id="3.20.170.30">
    <property type="match status" value="1"/>
</dbReference>
<keyword evidence="5" id="KW-0520">NAD</keyword>
<dbReference type="InterPro" id="IPR042081">
    <property type="entry name" value="RNA_2'-PTrans_C"/>
</dbReference>
<evidence type="ECO:0000313" key="8">
    <source>
        <dbReference type="EMBL" id="EEQ83714.1"/>
    </source>
</evidence>
<evidence type="ECO:0000256" key="4">
    <source>
        <dbReference type="ARBA" id="ARBA00022679"/>
    </source>
</evidence>
<evidence type="ECO:0000256" key="6">
    <source>
        <dbReference type="ARBA" id="ARBA00047949"/>
    </source>
</evidence>
<name>A0ABP2EKL5_AJEDR</name>
<dbReference type="PANTHER" id="PTHR12684:SF2">
    <property type="entry name" value="TRNA 2'-PHOSPHOTRANSFERASE 1"/>
    <property type="match status" value="1"/>
</dbReference>
<protein>
    <recommendedName>
        <fullName evidence="3">2'-phosphotransferase</fullName>
        <ecNumber evidence="3">2.7.1.160</ecNumber>
    </recommendedName>
</protein>
<feature type="region of interest" description="Disordered" evidence="7">
    <location>
        <begin position="182"/>
        <end position="201"/>
    </location>
</feature>
<dbReference type="GeneID" id="69023268"/>
<dbReference type="PANTHER" id="PTHR12684">
    <property type="entry name" value="PUTATIVE PHOSPHOTRANSFERASE"/>
    <property type="match status" value="1"/>
</dbReference>
<evidence type="ECO:0000256" key="2">
    <source>
        <dbReference type="ARBA" id="ARBA00009836"/>
    </source>
</evidence>
<dbReference type="Proteomes" id="UP000002039">
    <property type="component" value="Unassembled WGS sequence"/>
</dbReference>
<dbReference type="SUPFAM" id="SSF56399">
    <property type="entry name" value="ADP-ribosylation"/>
    <property type="match status" value="1"/>
</dbReference>
<dbReference type="Pfam" id="PF01885">
    <property type="entry name" value="PTS_2-RNA"/>
    <property type="match status" value="1"/>
</dbReference>
<reference evidence="9" key="1">
    <citation type="journal article" date="2015" name="PLoS Genet.">
        <title>The dynamic genome and transcriptome of the human fungal pathogen Blastomyces and close relative Emmonsia.</title>
        <authorList>
            <person name="Munoz J.F."/>
            <person name="Gauthier G.M."/>
            <person name="Desjardins C.A."/>
            <person name="Gallo J.E."/>
            <person name="Holder J."/>
            <person name="Sullivan T.D."/>
            <person name="Marty A.J."/>
            <person name="Carmen J.C."/>
            <person name="Chen Z."/>
            <person name="Ding L."/>
            <person name="Gujja S."/>
            <person name="Magrini V."/>
            <person name="Misas E."/>
            <person name="Mitreva M."/>
            <person name="Priest M."/>
            <person name="Saif S."/>
            <person name="Whiston E.A."/>
            <person name="Young S."/>
            <person name="Zeng Q."/>
            <person name="Goldman W.E."/>
            <person name="Mardis E.R."/>
            <person name="Taylor J.W."/>
            <person name="McEwen J.G."/>
            <person name="Clay O.K."/>
            <person name="Klein B.S."/>
            <person name="Cuomo C.A."/>
        </authorList>
    </citation>
    <scope>NUCLEOTIDE SEQUENCE [LARGE SCALE GENOMIC DNA]</scope>
    <source>
        <strain evidence="9">ER-3 / ATCC MYA-2586</strain>
    </source>
</reference>
<comment type="function">
    <text evidence="1">Catalyzes the last step of tRNA splicing, the transfer of the splice junction 2'-phosphate from ligated tRNA to NAD to produce ADP-ribose 1''-2'' cyclic phosphate.</text>
</comment>
<dbReference type="Gene3D" id="1.10.10.970">
    <property type="entry name" value="RNA 2'-phosphotransferase, Tpt1/KptA family, N-terminal domain"/>
    <property type="match status" value="1"/>
</dbReference>
<sequence>MSHSRRGRDHGRGHGAGRSEPGREVVVSKALSYILRHAAEREGVKIDSHGYANVADVLAWRKLKSLKVTFPEILNAVHTSDKQRFGLLYKPPPQPHDETTTIAPTDPCEQDSHGSTTTTTTTTTASAAAAAAAAATATATASATAQALAANDPEPSHYLIRATQGHSIKAVEAASLLQRLTLTPSNGTGGDDHHLSSSAPPLPDNVVHGTYHAAWPSILADGGLRCMSRNHIHFATGPALASVLPEGREGSVAVTPPGRGVLGGGAGGVISGMRADAQILIYIDLKRALAAGVPFWRSENGVILSEGVDIMGVGTEAGGRKGVGVEFFDIVVERKNGLGVLWDREKGGLVQETPEWMLKAKNPKGGAGRGGARGKGKRGAPRLRVEGEMDVIGANDI</sequence>
<accession>A0ABP2EKL5</accession>
<gene>
    <name evidence="8" type="ORF">BDCG_00519</name>
</gene>
<comment type="catalytic activity">
    <reaction evidence="6">
        <text>2'-phospho-[ligated tRNA] + NAD(+) = mature tRNA + ADP-alpha-D-ribose 1'',2''-cyclic phosphate + nicotinamide</text>
        <dbReference type="Rhea" id="RHEA:23324"/>
        <dbReference type="Rhea" id="RHEA-COMP:11106"/>
        <dbReference type="Rhea" id="RHEA-COMP:11107"/>
        <dbReference type="ChEBI" id="CHEBI:17154"/>
        <dbReference type="ChEBI" id="CHEBI:57540"/>
        <dbReference type="ChEBI" id="CHEBI:76596"/>
        <dbReference type="ChEBI" id="CHEBI:82883"/>
        <dbReference type="ChEBI" id="CHEBI:85027"/>
        <dbReference type="EC" id="2.7.1.160"/>
    </reaction>
</comment>
<dbReference type="EC" id="2.7.1.160" evidence="3"/>
<dbReference type="EMBL" id="EQ999973">
    <property type="protein sequence ID" value="EEQ83714.1"/>
    <property type="molecule type" value="Genomic_DNA"/>
</dbReference>
<evidence type="ECO:0000313" key="9">
    <source>
        <dbReference type="Proteomes" id="UP000002039"/>
    </source>
</evidence>
<keyword evidence="4" id="KW-0808">Transferase</keyword>
<dbReference type="InterPro" id="IPR002745">
    <property type="entry name" value="Ptrans_KptA/Tpt1"/>
</dbReference>
<feature type="compositionally biased region" description="Basic residues" evidence="7">
    <location>
        <begin position="1"/>
        <end position="15"/>
    </location>
</feature>
<comment type="similarity">
    <text evidence="2">Belongs to the KptA/TPT1 family.</text>
</comment>
<dbReference type="InterPro" id="IPR042080">
    <property type="entry name" value="RNA_2'-PTrans_N"/>
</dbReference>
<evidence type="ECO:0000256" key="5">
    <source>
        <dbReference type="ARBA" id="ARBA00023027"/>
    </source>
</evidence>
<evidence type="ECO:0000256" key="7">
    <source>
        <dbReference type="SAM" id="MobiDB-lite"/>
    </source>
</evidence>
<keyword evidence="9" id="KW-1185">Reference proteome</keyword>
<feature type="region of interest" description="Disordered" evidence="7">
    <location>
        <begin position="91"/>
        <end position="121"/>
    </location>
</feature>
<evidence type="ECO:0000256" key="3">
    <source>
        <dbReference type="ARBA" id="ARBA00012007"/>
    </source>
</evidence>
<feature type="region of interest" description="Disordered" evidence="7">
    <location>
        <begin position="1"/>
        <end position="23"/>
    </location>
</feature>
<feature type="compositionally biased region" description="Basic residues" evidence="7">
    <location>
        <begin position="372"/>
        <end position="381"/>
    </location>
</feature>